<sequence length="480" mass="52436">MADLKNDIDKYLKGELSPAEMHALEKKALSDPFLADALEGASEIEPPEFEADLLDLQRALQQRIVRKEEKKVVSLWVWSARIAAGLAVVAVASVIIFQLSSRNKREDLSMIQDLDLDKKITPAPPKKEPAPTPAEEKPSQAQAPPSQENLTFSLSDENQKPSPIVLEAPASGDASGAEYRATETEEQAQVAKTESATQSAPATVPEEKADQFILKEQADDALVQSDVKRKRAQGERAAPSTLDGYVSSNKNQQADSTIALSKALQGRMAGVAVTESKVVTKPKVVTGRVTGEDGEGLPGVNVMIKGSSIGTVTDATGDYQITLQENDKLSFTYIGYTSQEVDTKKAKVDVQLDVDASQLSEVVVTGYQPAFDKDEERAEALELASPEGGRRAYKQYLEKNLLYPQQAIENKVEGRVTIQFTVESTGLLSDFSVVKGIGFGCDEEVMRLVRQGPKWFPTKRANEAVRDRVKVRMKFVLPKK</sequence>
<feature type="region of interest" description="Disordered" evidence="10">
    <location>
        <begin position="224"/>
        <end position="249"/>
    </location>
</feature>
<keyword evidence="4" id="KW-1003">Cell membrane</keyword>
<comment type="similarity">
    <text evidence="2">Belongs to the TonB family.</text>
</comment>
<dbReference type="Pfam" id="PF13715">
    <property type="entry name" value="CarbopepD_reg_2"/>
    <property type="match status" value="1"/>
</dbReference>
<proteinExistence type="inferred from homology"/>
<dbReference type="OrthoDB" id="1112758at2"/>
<feature type="compositionally biased region" description="Basic and acidic residues" evidence="10">
    <location>
        <begin position="115"/>
        <end position="138"/>
    </location>
</feature>
<dbReference type="Proteomes" id="UP000266183">
    <property type="component" value="Chromosome"/>
</dbReference>
<gene>
    <name evidence="13" type="ORF">D4L85_10740</name>
</gene>
<evidence type="ECO:0000256" key="10">
    <source>
        <dbReference type="SAM" id="MobiDB-lite"/>
    </source>
</evidence>
<dbReference type="InterPro" id="IPR008969">
    <property type="entry name" value="CarboxyPept-like_regulatory"/>
</dbReference>
<dbReference type="PROSITE" id="PS52015">
    <property type="entry name" value="TONB_CTD"/>
    <property type="match status" value="1"/>
</dbReference>
<dbReference type="PANTHER" id="PTHR33446">
    <property type="entry name" value="PROTEIN TONB-RELATED"/>
    <property type="match status" value="1"/>
</dbReference>
<keyword evidence="9 11" id="KW-0472">Membrane</keyword>
<accession>A0A385SJB1</accession>
<evidence type="ECO:0000256" key="1">
    <source>
        <dbReference type="ARBA" id="ARBA00004383"/>
    </source>
</evidence>
<keyword evidence="5" id="KW-0997">Cell inner membrane</keyword>
<evidence type="ECO:0000256" key="3">
    <source>
        <dbReference type="ARBA" id="ARBA00022448"/>
    </source>
</evidence>
<dbReference type="PANTHER" id="PTHR33446:SF2">
    <property type="entry name" value="PROTEIN TONB"/>
    <property type="match status" value="1"/>
</dbReference>
<dbReference type="EMBL" id="CP032382">
    <property type="protein sequence ID" value="AYB31024.1"/>
    <property type="molecule type" value="Genomic_DNA"/>
</dbReference>
<feature type="transmembrane region" description="Helical" evidence="11">
    <location>
        <begin position="73"/>
        <end position="97"/>
    </location>
</feature>
<feature type="compositionally biased region" description="Polar residues" evidence="10">
    <location>
        <begin position="190"/>
        <end position="201"/>
    </location>
</feature>
<dbReference type="GO" id="GO:0098797">
    <property type="term" value="C:plasma membrane protein complex"/>
    <property type="evidence" value="ECO:0007669"/>
    <property type="project" value="TreeGrafter"/>
</dbReference>
<organism evidence="13 14">
    <name type="scientific">Chryseolinea soli</name>
    <dbReference type="NCBI Taxonomy" id="2321403"/>
    <lineage>
        <taxon>Bacteria</taxon>
        <taxon>Pseudomonadati</taxon>
        <taxon>Bacteroidota</taxon>
        <taxon>Cytophagia</taxon>
        <taxon>Cytophagales</taxon>
        <taxon>Fulvivirgaceae</taxon>
        <taxon>Chryseolinea</taxon>
    </lineage>
</organism>
<dbReference type="SUPFAM" id="SSF49464">
    <property type="entry name" value="Carboxypeptidase regulatory domain-like"/>
    <property type="match status" value="1"/>
</dbReference>
<name>A0A385SJB1_9BACT</name>
<dbReference type="GO" id="GO:0055085">
    <property type="term" value="P:transmembrane transport"/>
    <property type="evidence" value="ECO:0007669"/>
    <property type="project" value="InterPro"/>
</dbReference>
<dbReference type="NCBIfam" id="TIGR01352">
    <property type="entry name" value="tonB_Cterm"/>
    <property type="match status" value="1"/>
</dbReference>
<feature type="domain" description="TonB C-terminal" evidence="12">
    <location>
        <begin position="388"/>
        <end position="480"/>
    </location>
</feature>
<evidence type="ECO:0000256" key="5">
    <source>
        <dbReference type="ARBA" id="ARBA00022519"/>
    </source>
</evidence>
<dbReference type="Gene3D" id="3.30.1150.10">
    <property type="match status" value="1"/>
</dbReference>
<dbReference type="GO" id="GO:0015031">
    <property type="term" value="P:protein transport"/>
    <property type="evidence" value="ECO:0007669"/>
    <property type="project" value="UniProtKB-KW"/>
</dbReference>
<dbReference type="GO" id="GO:0031992">
    <property type="term" value="F:energy transducer activity"/>
    <property type="evidence" value="ECO:0007669"/>
    <property type="project" value="TreeGrafter"/>
</dbReference>
<protein>
    <submittedName>
        <fullName evidence="13">TonB family protein</fullName>
    </submittedName>
</protein>
<dbReference type="Pfam" id="PF03544">
    <property type="entry name" value="TonB_C"/>
    <property type="match status" value="1"/>
</dbReference>
<dbReference type="InterPro" id="IPR037682">
    <property type="entry name" value="TonB_C"/>
</dbReference>
<evidence type="ECO:0000259" key="12">
    <source>
        <dbReference type="PROSITE" id="PS52015"/>
    </source>
</evidence>
<comment type="subcellular location">
    <subcellularLocation>
        <location evidence="1">Cell inner membrane</location>
        <topology evidence="1">Single-pass membrane protein</topology>
        <orientation evidence="1">Periplasmic side</orientation>
    </subcellularLocation>
</comment>
<evidence type="ECO:0000313" key="13">
    <source>
        <dbReference type="EMBL" id="AYB31024.1"/>
    </source>
</evidence>
<keyword evidence="3" id="KW-0813">Transport</keyword>
<evidence type="ECO:0000256" key="4">
    <source>
        <dbReference type="ARBA" id="ARBA00022475"/>
    </source>
</evidence>
<keyword evidence="14" id="KW-1185">Reference proteome</keyword>
<dbReference type="InterPro" id="IPR051045">
    <property type="entry name" value="TonB-dependent_transducer"/>
</dbReference>
<feature type="region of interest" description="Disordered" evidence="10">
    <location>
        <begin position="115"/>
        <end position="206"/>
    </location>
</feature>
<keyword evidence="8 11" id="KW-1133">Transmembrane helix</keyword>
<evidence type="ECO:0000256" key="11">
    <source>
        <dbReference type="SAM" id="Phobius"/>
    </source>
</evidence>
<keyword evidence="7" id="KW-0653">Protein transport</keyword>
<evidence type="ECO:0000256" key="2">
    <source>
        <dbReference type="ARBA" id="ARBA00006555"/>
    </source>
</evidence>
<keyword evidence="6 11" id="KW-0812">Transmembrane</keyword>
<reference evidence="14" key="1">
    <citation type="submission" date="2018-09" db="EMBL/GenBank/DDBJ databases">
        <title>Chryseolinea sp. KIS68-18 isolated from soil.</title>
        <authorList>
            <person name="Weon H.-Y."/>
            <person name="Kwon S.-W."/>
            <person name="Lee S.A."/>
        </authorList>
    </citation>
    <scope>NUCLEOTIDE SEQUENCE [LARGE SCALE GENOMIC DNA]</scope>
    <source>
        <strain evidence="14">KIS68-18</strain>
    </source>
</reference>
<dbReference type="RefSeq" id="WP_119754315.1">
    <property type="nucleotide sequence ID" value="NZ_CP032382.1"/>
</dbReference>
<dbReference type="AlphaFoldDB" id="A0A385SJB1"/>
<evidence type="ECO:0000256" key="7">
    <source>
        <dbReference type="ARBA" id="ARBA00022927"/>
    </source>
</evidence>
<dbReference type="Gene3D" id="2.60.40.1120">
    <property type="entry name" value="Carboxypeptidase-like, regulatory domain"/>
    <property type="match status" value="1"/>
</dbReference>
<dbReference type="SUPFAM" id="SSF74653">
    <property type="entry name" value="TolA/TonB C-terminal domain"/>
    <property type="match status" value="1"/>
</dbReference>
<evidence type="ECO:0000313" key="14">
    <source>
        <dbReference type="Proteomes" id="UP000266183"/>
    </source>
</evidence>
<evidence type="ECO:0000256" key="9">
    <source>
        <dbReference type="ARBA" id="ARBA00023136"/>
    </source>
</evidence>
<evidence type="ECO:0000256" key="6">
    <source>
        <dbReference type="ARBA" id="ARBA00022692"/>
    </source>
</evidence>
<feature type="compositionally biased region" description="Polar residues" evidence="10">
    <location>
        <begin position="139"/>
        <end position="156"/>
    </location>
</feature>
<dbReference type="KEGG" id="chk:D4L85_10740"/>
<dbReference type="InterPro" id="IPR006260">
    <property type="entry name" value="TonB/TolA_C"/>
</dbReference>
<evidence type="ECO:0000256" key="8">
    <source>
        <dbReference type="ARBA" id="ARBA00022989"/>
    </source>
</evidence>